<name>A0A4Y2TJ17_ARAVE</name>
<reference evidence="1 2" key="1">
    <citation type="journal article" date="2019" name="Sci. Rep.">
        <title>Orb-weaving spider Araneus ventricosus genome elucidates the spidroin gene catalogue.</title>
        <authorList>
            <person name="Kono N."/>
            <person name="Nakamura H."/>
            <person name="Ohtoshi R."/>
            <person name="Moran D.A.P."/>
            <person name="Shinohara A."/>
            <person name="Yoshida Y."/>
            <person name="Fujiwara M."/>
            <person name="Mori M."/>
            <person name="Tomita M."/>
            <person name="Arakawa K."/>
        </authorList>
    </citation>
    <scope>NUCLEOTIDE SEQUENCE [LARGE SCALE GENOMIC DNA]</scope>
</reference>
<keyword evidence="2" id="KW-1185">Reference proteome</keyword>
<gene>
    <name evidence="1" type="ORF">AVEN_245869_1</name>
</gene>
<dbReference type="Proteomes" id="UP000499080">
    <property type="component" value="Unassembled WGS sequence"/>
</dbReference>
<organism evidence="1 2">
    <name type="scientific">Araneus ventricosus</name>
    <name type="common">Orbweaver spider</name>
    <name type="synonym">Epeira ventricosa</name>
    <dbReference type="NCBI Taxonomy" id="182803"/>
    <lineage>
        <taxon>Eukaryota</taxon>
        <taxon>Metazoa</taxon>
        <taxon>Ecdysozoa</taxon>
        <taxon>Arthropoda</taxon>
        <taxon>Chelicerata</taxon>
        <taxon>Arachnida</taxon>
        <taxon>Araneae</taxon>
        <taxon>Araneomorphae</taxon>
        <taxon>Entelegynae</taxon>
        <taxon>Araneoidea</taxon>
        <taxon>Araneidae</taxon>
        <taxon>Araneus</taxon>
    </lineage>
</organism>
<protein>
    <submittedName>
        <fullName evidence="1">Uncharacterized protein</fullName>
    </submittedName>
</protein>
<accession>A0A4Y2TJ17</accession>
<comment type="caution">
    <text evidence="1">The sequence shown here is derived from an EMBL/GenBank/DDBJ whole genome shotgun (WGS) entry which is preliminary data.</text>
</comment>
<dbReference type="AlphaFoldDB" id="A0A4Y2TJ17"/>
<evidence type="ECO:0000313" key="1">
    <source>
        <dbReference type="EMBL" id="GBO00643.1"/>
    </source>
</evidence>
<proteinExistence type="predicted"/>
<dbReference type="EMBL" id="BGPR01029075">
    <property type="protein sequence ID" value="GBO00643.1"/>
    <property type="molecule type" value="Genomic_DNA"/>
</dbReference>
<sequence>MRPVKIREGVREGYFALEEITTGGAGGRTVQEIGVLTNFAVCEPPWLTLPKWWDFRLKRYLDEIYIRSTLRKEGGPTGIPIPSQCYGNRNLPYQGRERENRGKNIPPPNNLHEVVLDTLICVCDSVYRKCQGGAERIVFTVPTFQKISPNIFYK</sequence>
<evidence type="ECO:0000313" key="2">
    <source>
        <dbReference type="Proteomes" id="UP000499080"/>
    </source>
</evidence>